<evidence type="ECO:0000313" key="2">
    <source>
        <dbReference type="Proteomes" id="UP000596252"/>
    </source>
</evidence>
<evidence type="ECO:0000313" key="1">
    <source>
        <dbReference type="EMBL" id="QRH00116.1"/>
    </source>
</evidence>
<sequence>MSNPGTLNEKRRELLPVAAFFVKSGLKHGGCKRGEEQSNHSHSAHSHFQFSFHLLLLW</sequence>
<dbReference type="EMBL" id="CP069213">
    <property type="protein sequence ID" value="QRH00116.1"/>
    <property type="molecule type" value="Genomic_DNA"/>
</dbReference>
<reference evidence="1 2" key="1">
    <citation type="journal article" date="2012" name="Antonie Van Leeuwenhoek">
        <title>Shewanella litorisediminis sp. nov., a gammaproteobacterium isolated from a tidal flat sediment.</title>
        <authorList>
            <person name="Lee M.H."/>
            <person name="Yoon J.H."/>
        </authorList>
    </citation>
    <scope>NUCLEOTIDE SEQUENCE [LARGE SCALE GENOMIC DNA]</scope>
    <source>
        <strain evidence="1 2">SMK1-12</strain>
    </source>
</reference>
<organism evidence="1 2">
    <name type="scientific">Shewanella litorisediminis</name>
    <dbReference type="NCBI Taxonomy" id="1173586"/>
    <lineage>
        <taxon>Bacteria</taxon>
        <taxon>Pseudomonadati</taxon>
        <taxon>Pseudomonadota</taxon>
        <taxon>Gammaproteobacteria</taxon>
        <taxon>Alteromonadales</taxon>
        <taxon>Shewanellaceae</taxon>
        <taxon>Shewanella</taxon>
    </lineage>
</organism>
<gene>
    <name evidence="1" type="ORF">JQC75_09320</name>
</gene>
<keyword evidence="2" id="KW-1185">Reference proteome</keyword>
<dbReference type="RefSeq" id="WP_203323856.1">
    <property type="nucleotide sequence ID" value="NZ_CP069213.1"/>
</dbReference>
<accession>A0ABX7FYI6</accession>
<protein>
    <submittedName>
        <fullName evidence="1">Uncharacterized protein</fullName>
    </submittedName>
</protein>
<proteinExistence type="predicted"/>
<dbReference type="Proteomes" id="UP000596252">
    <property type="component" value="Chromosome"/>
</dbReference>
<name>A0ABX7FYI6_9GAMM</name>